<keyword evidence="3" id="KW-1185">Reference proteome</keyword>
<protein>
    <submittedName>
        <fullName evidence="2">Helix-turn-helix domain-containing protein</fullName>
    </submittedName>
</protein>
<gene>
    <name evidence="2" type="ORF">U6A24_02575</name>
</gene>
<evidence type="ECO:0000313" key="2">
    <source>
        <dbReference type="EMBL" id="MEB3344325.1"/>
    </source>
</evidence>
<name>A0ABU5ZQI1_9FLAO</name>
<dbReference type="InterPro" id="IPR041657">
    <property type="entry name" value="HTH_17"/>
</dbReference>
<evidence type="ECO:0000259" key="1">
    <source>
        <dbReference type="Pfam" id="PF12728"/>
    </source>
</evidence>
<sequence>MGNVLFYTHSKDDLVKAVRLILNEIRKTETIDDLSISPEEDRLTQKEAAKFLGISVTSLISWKKKGKVPYYQIGRSIFFSKSELLKLARKNPGLIQSSRR</sequence>
<dbReference type="SUPFAM" id="SSF46955">
    <property type="entry name" value="Putative DNA-binding domain"/>
    <property type="match status" value="1"/>
</dbReference>
<dbReference type="EMBL" id="JAYKLX010000001">
    <property type="protein sequence ID" value="MEB3344325.1"/>
    <property type="molecule type" value="Genomic_DNA"/>
</dbReference>
<proteinExistence type="predicted"/>
<reference evidence="2 3" key="1">
    <citation type="journal article" date="2013" name="Int. J. Syst. Evol. Microbiol.">
        <title>Aquimarina gracilis sp. nov., isolated from the gut microflora of a mussel, Mytilus coruscus, and emended description of Aquimarina spongiae.</title>
        <authorList>
            <person name="Park S.C."/>
            <person name="Choe H.N."/>
            <person name="Baik K.S."/>
            <person name="Seong C.N."/>
        </authorList>
    </citation>
    <scope>NUCLEOTIDE SEQUENCE [LARGE SCALE GENOMIC DNA]</scope>
    <source>
        <strain evidence="2 3">PSC32</strain>
    </source>
</reference>
<comment type="caution">
    <text evidence="2">The sequence shown here is derived from an EMBL/GenBank/DDBJ whole genome shotgun (WGS) entry which is preliminary data.</text>
</comment>
<feature type="domain" description="Helix-turn-helix" evidence="1">
    <location>
        <begin position="43"/>
        <end position="91"/>
    </location>
</feature>
<organism evidence="2 3">
    <name type="scientific">Aquimarina gracilis</name>
    <dbReference type="NCBI Taxonomy" id="874422"/>
    <lineage>
        <taxon>Bacteria</taxon>
        <taxon>Pseudomonadati</taxon>
        <taxon>Bacteroidota</taxon>
        <taxon>Flavobacteriia</taxon>
        <taxon>Flavobacteriales</taxon>
        <taxon>Flavobacteriaceae</taxon>
        <taxon>Aquimarina</taxon>
    </lineage>
</organism>
<dbReference type="Proteomes" id="UP001327027">
    <property type="component" value="Unassembled WGS sequence"/>
</dbReference>
<dbReference type="InterPro" id="IPR009061">
    <property type="entry name" value="DNA-bd_dom_put_sf"/>
</dbReference>
<evidence type="ECO:0000313" key="3">
    <source>
        <dbReference type="Proteomes" id="UP001327027"/>
    </source>
</evidence>
<dbReference type="RefSeq" id="WP_324178372.1">
    <property type="nucleotide sequence ID" value="NZ_BAABAW010000016.1"/>
</dbReference>
<dbReference type="Pfam" id="PF12728">
    <property type="entry name" value="HTH_17"/>
    <property type="match status" value="1"/>
</dbReference>
<accession>A0ABU5ZQI1</accession>